<sequence>MTVPPTQESITAPPTQASITVAPTQTSTTIHTVTHTVSRSTTRSLSPASSGAHTTETTTETTTKTITITTTSPVAGPSTATAQSEADTLSYTDTRAIYQRYKADREAWYASLPQGALKTNQQYRKAMKLPLRYSKAEYDWCLDYKEMGPQCRIGRSVRDWTKEEMMAYLDFDRAENERVDKQVEEELKARRFTTYRGPDHVWKAAARDHKDQQRVHKNQSRRI</sequence>
<organism evidence="2 3">
    <name type="scientific">Fusarium oxysporum</name>
    <name type="common">Fusarium vascular wilt</name>
    <dbReference type="NCBI Taxonomy" id="5507"/>
    <lineage>
        <taxon>Eukaryota</taxon>
        <taxon>Fungi</taxon>
        <taxon>Dikarya</taxon>
        <taxon>Ascomycota</taxon>
        <taxon>Pezizomycotina</taxon>
        <taxon>Sordariomycetes</taxon>
        <taxon>Hypocreomycetidae</taxon>
        <taxon>Hypocreales</taxon>
        <taxon>Nectriaceae</taxon>
        <taxon>Fusarium</taxon>
        <taxon>Fusarium oxysporum species complex</taxon>
    </lineage>
</organism>
<evidence type="ECO:0000313" key="3">
    <source>
        <dbReference type="Proteomes" id="UP000219369"/>
    </source>
</evidence>
<dbReference type="VEuPathDB" id="FungiDB:FOXG_20972"/>
<feature type="region of interest" description="Disordered" evidence="1">
    <location>
        <begin position="34"/>
        <end position="62"/>
    </location>
</feature>
<dbReference type="AlphaFoldDB" id="A0A2H3SPR9"/>
<reference evidence="3" key="1">
    <citation type="submission" date="2016-09" db="EMBL/GenBank/DDBJ databases">
        <authorList>
            <person name="Guldener U."/>
        </authorList>
    </citation>
    <scope>NUCLEOTIDE SEQUENCE [LARGE SCALE GENOMIC DNA]</scope>
    <source>
        <strain evidence="3">V64-1</strain>
    </source>
</reference>
<evidence type="ECO:0000313" key="2">
    <source>
        <dbReference type="EMBL" id="SCO77149.1"/>
    </source>
</evidence>
<dbReference type="OrthoDB" id="5105377at2759"/>
<name>A0A2H3SPR9_FUSOX</name>
<gene>
    <name evidence="2" type="ORF">FRV6_01361</name>
</gene>
<dbReference type="EMBL" id="FMJY01000001">
    <property type="protein sequence ID" value="SCO77149.1"/>
    <property type="molecule type" value="Genomic_DNA"/>
</dbReference>
<accession>A0A2H3SPR9</accession>
<dbReference type="VEuPathDB" id="FungiDB:FOC4_g10000548"/>
<dbReference type="VEuPathDB" id="FungiDB:HZS61_002538"/>
<proteinExistence type="predicted"/>
<dbReference type="VEuPathDB" id="FungiDB:FOC1_g10006780"/>
<dbReference type="Proteomes" id="UP000219369">
    <property type="component" value="Unassembled WGS sequence"/>
</dbReference>
<protein>
    <submittedName>
        <fullName evidence="2">Uncharacterized protein</fullName>
    </submittedName>
</protein>
<feature type="compositionally biased region" description="Low complexity" evidence="1">
    <location>
        <begin position="34"/>
        <end position="44"/>
    </location>
</feature>
<evidence type="ECO:0000256" key="1">
    <source>
        <dbReference type="SAM" id="MobiDB-lite"/>
    </source>
</evidence>